<dbReference type="InterPro" id="IPR025295">
    <property type="entry name" value="eCIS_core_dom"/>
</dbReference>
<gene>
    <name evidence="2" type="ORF">QO010_001402</name>
</gene>
<evidence type="ECO:0000313" key="3">
    <source>
        <dbReference type="Proteomes" id="UP001228905"/>
    </source>
</evidence>
<accession>A0ABU0INQ4</accession>
<keyword evidence="3" id="KW-1185">Reference proteome</keyword>
<proteinExistence type="predicted"/>
<reference evidence="2 3" key="1">
    <citation type="submission" date="2023-07" db="EMBL/GenBank/DDBJ databases">
        <title>Genomic Encyclopedia of Type Strains, Phase IV (KMG-IV): sequencing the most valuable type-strain genomes for metagenomic binning, comparative biology and taxonomic classification.</title>
        <authorList>
            <person name="Goeker M."/>
        </authorList>
    </citation>
    <scope>NUCLEOTIDE SEQUENCE [LARGE SCALE GENOMIC DNA]</scope>
    <source>
        <strain evidence="2 3">DSM 18695</strain>
    </source>
</reference>
<dbReference type="Pfam" id="PF13699">
    <property type="entry name" value="eCIS_core"/>
    <property type="match status" value="1"/>
</dbReference>
<feature type="domain" description="eCIS core" evidence="1">
    <location>
        <begin position="21"/>
        <end position="88"/>
    </location>
</feature>
<dbReference type="EMBL" id="JAUSVS010000002">
    <property type="protein sequence ID" value="MDQ0463631.1"/>
    <property type="molecule type" value="Genomic_DNA"/>
</dbReference>
<protein>
    <recommendedName>
        <fullName evidence="1">eCIS core domain-containing protein</fullName>
    </recommendedName>
</protein>
<sequence>MARPYLPAETAMLTRIFGGSIDYGRVRIAKGAGANLVAIGAFQRRAPAITLGRTIYYRDDFYREDFTANPADAALLAHETTHIWQYQTRLGETLGPPTVALDTLKHGKDAYEVANLTADTDFNSLGYEQQAEAVLEYATAMLGGHAANLARYGAVLRSGGIPLPG</sequence>
<organism evidence="2 3">
    <name type="scientific">Caulobacter ginsengisoli</name>
    <dbReference type="NCBI Taxonomy" id="400775"/>
    <lineage>
        <taxon>Bacteria</taxon>
        <taxon>Pseudomonadati</taxon>
        <taxon>Pseudomonadota</taxon>
        <taxon>Alphaproteobacteria</taxon>
        <taxon>Caulobacterales</taxon>
        <taxon>Caulobacteraceae</taxon>
        <taxon>Caulobacter</taxon>
    </lineage>
</organism>
<comment type="caution">
    <text evidence="2">The sequence shown here is derived from an EMBL/GenBank/DDBJ whole genome shotgun (WGS) entry which is preliminary data.</text>
</comment>
<evidence type="ECO:0000259" key="1">
    <source>
        <dbReference type="Pfam" id="PF13699"/>
    </source>
</evidence>
<name>A0ABU0INQ4_9CAUL</name>
<dbReference type="Proteomes" id="UP001228905">
    <property type="component" value="Unassembled WGS sequence"/>
</dbReference>
<evidence type="ECO:0000313" key="2">
    <source>
        <dbReference type="EMBL" id="MDQ0463631.1"/>
    </source>
</evidence>